<keyword evidence="6" id="KW-0067">ATP-binding</keyword>
<evidence type="ECO:0000256" key="5">
    <source>
        <dbReference type="ARBA" id="ARBA00022801"/>
    </source>
</evidence>
<dbReference type="SUPFAM" id="SSF52540">
    <property type="entry name" value="P-loop containing nucleoside triphosphate hydrolases"/>
    <property type="match status" value="1"/>
</dbReference>
<organism evidence="13 14">
    <name type="scientific">Providencia huaxiensis</name>
    <dbReference type="NCBI Taxonomy" id="2027290"/>
    <lineage>
        <taxon>Bacteria</taxon>
        <taxon>Pseudomonadati</taxon>
        <taxon>Pseudomonadota</taxon>
        <taxon>Gammaproteobacteria</taxon>
        <taxon>Enterobacterales</taxon>
        <taxon>Morganellaceae</taxon>
        <taxon>Providencia</taxon>
    </lineage>
</organism>
<dbReference type="GeneID" id="93521189"/>
<dbReference type="PANTHER" id="PTHR30050">
    <property type="entry name" value="CHROMOSOMAL REPLICATION INITIATOR PROTEIN DNAA"/>
    <property type="match status" value="1"/>
</dbReference>
<dbReference type="NCBIfam" id="NF038214">
    <property type="entry name" value="IS21_help_AAA"/>
    <property type="match status" value="1"/>
</dbReference>
<dbReference type="GO" id="GO:1990077">
    <property type="term" value="C:primosome complex"/>
    <property type="evidence" value="ECO:0007669"/>
    <property type="project" value="UniProtKB-KW"/>
</dbReference>
<gene>
    <name evidence="13" type="primary">istB</name>
    <name evidence="13" type="ORF">J7T18_17365</name>
</gene>
<accession>A0A8I2DCQ2</accession>
<protein>
    <recommendedName>
        <fullName evidence="9">Replicative helicase loader DnaC</fullName>
    </recommendedName>
    <alternativeName>
        <fullName evidence="10">DNA replication protein DnaC</fullName>
    </alternativeName>
</protein>
<dbReference type="EMBL" id="JAGKLY010000009">
    <property type="protein sequence ID" value="MBQ0270071.1"/>
    <property type="molecule type" value="Genomic_DNA"/>
</dbReference>
<dbReference type="CDD" id="cd00009">
    <property type="entry name" value="AAA"/>
    <property type="match status" value="1"/>
</dbReference>
<evidence type="ECO:0000313" key="14">
    <source>
        <dbReference type="Proteomes" id="UP000674270"/>
    </source>
</evidence>
<evidence type="ECO:0000256" key="4">
    <source>
        <dbReference type="ARBA" id="ARBA00022741"/>
    </source>
</evidence>
<dbReference type="GO" id="GO:0006269">
    <property type="term" value="P:DNA replication, synthesis of primer"/>
    <property type="evidence" value="ECO:0007669"/>
    <property type="project" value="UniProtKB-KW"/>
</dbReference>
<evidence type="ECO:0000256" key="11">
    <source>
        <dbReference type="ARBA" id="ARBA00048778"/>
    </source>
</evidence>
<comment type="similarity">
    <text evidence="1">Belongs to the IS21/IS1162 putative ATP-binding protein family.</text>
</comment>
<name>A0A8I2DCQ2_9GAMM</name>
<dbReference type="InterPro" id="IPR002611">
    <property type="entry name" value="IstB_ATP-bd"/>
</dbReference>
<keyword evidence="5" id="KW-0378">Hydrolase</keyword>
<dbReference type="InterPro" id="IPR047661">
    <property type="entry name" value="IstB"/>
</dbReference>
<evidence type="ECO:0000256" key="7">
    <source>
        <dbReference type="ARBA" id="ARBA00023125"/>
    </source>
</evidence>
<evidence type="ECO:0000256" key="10">
    <source>
        <dbReference type="ARBA" id="ARBA00045009"/>
    </source>
</evidence>
<keyword evidence="2" id="KW-0639">Primosome</keyword>
<dbReference type="FunFam" id="3.40.50.300:FF:000606">
    <property type="entry name" value="IS100 transposase orfB"/>
    <property type="match status" value="1"/>
</dbReference>
<proteinExistence type="inferred from homology"/>
<evidence type="ECO:0000256" key="3">
    <source>
        <dbReference type="ARBA" id="ARBA00022705"/>
    </source>
</evidence>
<dbReference type="Pfam" id="PF01695">
    <property type="entry name" value="IstB_IS21"/>
    <property type="match status" value="1"/>
</dbReference>
<sequence length="254" mass="28408">MMLLHEQIEYLCASLKLSAVSTLWPSLAEQSIAQNKSYGEFLLALLNNEQKHRDERTRSMLSQMAGFPAHKALSAFDFKFATGIPKQQIQELSALTFIERNENVVLLGPSGVGKTHLAIGLGLKAVEAKKKTRFTTAADLMLQLSTAKRQNKLKHYLSRSVMAPKLLIIDEIGYLPFGREEANLFFNVIAKRYEYGSVILTSNLSFGQWPSAFADDATLTAAMLDRLLHHSHVLQLSGESYRLKDKRRSGAIPK</sequence>
<feature type="domain" description="AAA+ ATPase" evidence="12">
    <location>
        <begin position="100"/>
        <end position="234"/>
    </location>
</feature>
<keyword evidence="7" id="KW-0238">DNA-binding</keyword>
<evidence type="ECO:0000259" key="12">
    <source>
        <dbReference type="SMART" id="SM00382"/>
    </source>
</evidence>
<dbReference type="GO" id="GO:0016787">
    <property type="term" value="F:hydrolase activity"/>
    <property type="evidence" value="ECO:0007669"/>
    <property type="project" value="UniProtKB-KW"/>
</dbReference>
<dbReference type="AlphaFoldDB" id="A0A8I2DCQ2"/>
<keyword evidence="4" id="KW-0547">Nucleotide-binding</keyword>
<evidence type="ECO:0000256" key="6">
    <source>
        <dbReference type="ARBA" id="ARBA00022840"/>
    </source>
</evidence>
<evidence type="ECO:0000256" key="1">
    <source>
        <dbReference type="ARBA" id="ARBA00008059"/>
    </source>
</evidence>
<dbReference type="SMART" id="SM00382">
    <property type="entry name" value="AAA"/>
    <property type="match status" value="1"/>
</dbReference>
<dbReference type="NCBIfam" id="NF006616">
    <property type="entry name" value="PRK09183.1"/>
    <property type="match status" value="1"/>
</dbReference>
<reference evidence="13" key="1">
    <citation type="submission" date="2021-03" db="EMBL/GenBank/DDBJ databases">
        <authorList>
            <person name="Stanton E."/>
        </authorList>
    </citation>
    <scope>NUCLEOTIDE SEQUENCE</scope>
    <source>
        <strain evidence="13">2020EL-00113</strain>
    </source>
</reference>
<evidence type="ECO:0000256" key="9">
    <source>
        <dbReference type="ARBA" id="ARBA00044977"/>
    </source>
</evidence>
<comment type="caution">
    <text evidence="13">The sequence shown here is derived from an EMBL/GenBank/DDBJ whole genome shotgun (WGS) entry which is preliminary data.</text>
</comment>
<dbReference type="PANTHER" id="PTHR30050:SF9">
    <property type="entry name" value="DNA REPLICATION PROTEIN DNAC"/>
    <property type="match status" value="1"/>
</dbReference>
<dbReference type="GO" id="GO:0003677">
    <property type="term" value="F:DNA binding"/>
    <property type="evidence" value="ECO:0007669"/>
    <property type="project" value="UniProtKB-KW"/>
</dbReference>
<dbReference type="InterPro" id="IPR003593">
    <property type="entry name" value="AAA+_ATPase"/>
</dbReference>
<evidence type="ECO:0000313" key="13">
    <source>
        <dbReference type="EMBL" id="MBQ0270071.1"/>
    </source>
</evidence>
<evidence type="ECO:0000256" key="2">
    <source>
        <dbReference type="ARBA" id="ARBA00022515"/>
    </source>
</evidence>
<comment type="similarity">
    <text evidence="8">Belongs to the DnaC family.</text>
</comment>
<dbReference type="InterPro" id="IPR028350">
    <property type="entry name" value="DNAC/IstB-like"/>
</dbReference>
<keyword evidence="3" id="KW-0235">DNA replication</keyword>
<dbReference type="GO" id="GO:0005524">
    <property type="term" value="F:ATP binding"/>
    <property type="evidence" value="ECO:0007669"/>
    <property type="project" value="UniProtKB-KW"/>
</dbReference>
<dbReference type="Gene3D" id="3.40.50.300">
    <property type="entry name" value="P-loop containing nucleotide triphosphate hydrolases"/>
    <property type="match status" value="1"/>
</dbReference>
<dbReference type="RefSeq" id="WP_024198699.1">
    <property type="nucleotide sequence ID" value="NZ_JAGKLY010000009.1"/>
</dbReference>
<dbReference type="PIRSF" id="PIRSF003073">
    <property type="entry name" value="DNAC_TnpB_IstB"/>
    <property type="match status" value="1"/>
</dbReference>
<comment type="catalytic activity">
    <reaction evidence="11">
        <text>ATP + H2O = ADP + phosphate + H(+)</text>
        <dbReference type="Rhea" id="RHEA:13065"/>
        <dbReference type="ChEBI" id="CHEBI:15377"/>
        <dbReference type="ChEBI" id="CHEBI:15378"/>
        <dbReference type="ChEBI" id="CHEBI:30616"/>
        <dbReference type="ChEBI" id="CHEBI:43474"/>
        <dbReference type="ChEBI" id="CHEBI:456216"/>
    </reaction>
    <physiologicalReaction direction="left-to-right" evidence="11">
        <dbReference type="Rhea" id="RHEA:13066"/>
    </physiologicalReaction>
</comment>
<dbReference type="InterPro" id="IPR027417">
    <property type="entry name" value="P-loop_NTPase"/>
</dbReference>
<evidence type="ECO:0000256" key="8">
    <source>
        <dbReference type="ARBA" id="ARBA00038338"/>
    </source>
</evidence>
<dbReference type="Proteomes" id="UP000674270">
    <property type="component" value="Unassembled WGS sequence"/>
</dbReference>